<proteinExistence type="predicted"/>
<keyword evidence="2" id="KW-1185">Reference proteome</keyword>
<evidence type="ECO:0000313" key="2">
    <source>
        <dbReference type="Proteomes" id="UP001438077"/>
    </source>
</evidence>
<organism evidence="1 2">
    <name type="scientific">Proteus faecis</name>
    <dbReference type="NCBI Taxonomy" id="2050967"/>
    <lineage>
        <taxon>Bacteria</taxon>
        <taxon>Pseudomonadati</taxon>
        <taxon>Pseudomonadota</taxon>
        <taxon>Gammaproteobacteria</taxon>
        <taxon>Enterobacterales</taxon>
        <taxon>Morganellaceae</taxon>
        <taxon>Proteus</taxon>
    </lineage>
</organism>
<dbReference type="Pfam" id="PF06892">
    <property type="entry name" value="Phage_CP76"/>
    <property type="match status" value="1"/>
</dbReference>
<dbReference type="EMBL" id="CP095785">
    <property type="protein sequence ID" value="XAG32352.1"/>
    <property type="molecule type" value="Genomic_DNA"/>
</dbReference>
<gene>
    <name evidence="1" type="ORF">MYW70_03805</name>
</gene>
<reference evidence="1 2" key="1">
    <citation type="submission" date="2022-03" db="EMBL/GenBank/DDBJ databases">
        <title>Sea Food Isolates.</title>
        <authorList>
            <person name="Li C."/>
        </authorList>
    </citation>
    <scope>NUCLEOTIDE SEQUENCE [LARGE SCALE GENOMIC DNA]</scope>
    <source>
        <strain evidence="1 2">19MO01SH08</strain>
    </source>
</reference>
<evidence type="ECO:0000313" key="1">
    <source>
        <dbReference type="EMBL" id="XAG32352.1"/>
    </source>
</evidence>
<dbReference type="InterPro" id="IPR048188">
    <property type="entry name" value="YmfL-like"/>
</dbReference>
<dbReference type="InterPro" id="IPR009679">
    <property type="entry name" value="Phage_186_CII-like"/>
</dbReference>
<dbReference type="RefSeq" id="WP_342639804.1">
    <property type="nucleotide sequence ID" value="NZ_CP095785.1"/>
</dbReference>
<dbReference type="Proteomes" id="UP001438077">
    <property type="component" value="Chromosome"/>
</dbReference>
<dbReference type="NCBIfam" id="NF041471">
    <property type="entry name" value="phage_reg_YmfL"/>
    <property type="match status" value="1"/>
</dbReference>
<protein>
    <recommendedName>
        <fullName evidence="3">Phage protein</fullName>
    </recommendedName>
</protein>
<sequence length="152" mass="17088">MSNQSIKQVVKEMCDATAGGREAMSGALGLSLTSFNNKLYEKNGCRSFDLNELLAMQDISKTVLFAEFVARESNRLLVDRISPAELDETELFVLRSGVDEMQGRLALFMKDSLADGVIDNEEERKIKMMLDGLISQIRTFMNAFVSLHQKRN</sequence>
<accession>A0ABZ3EP49</accession>
<evidence type="ECO:0008006" key="3">
    <source>
        <dbReference type="Google" id="ProtNLM"/>
    </source>
</evidence>
<name>A0ABZ3EP49_9GAMM</name>